<dbReference type="GO" id="GO:0003677">
    <property type="term" value="F:DNA binding"/>
    <property type="evidence" value="ECO:0007669"/>
    <property type="project" value="UniProtKB-KW"/>
</dbReference>
<dbReference type="InterPro" id="IPR047640">
    <property type="entry name" value="RpiR-like"/>
</dbReference>
<dbReference type="GO" id="GO:1901135">
    <property type="term" value="P:carbohydrate derivative metabolic process"/>
    <property type="evidence" value="ECO:0007669"/>
    <property type="project" value="InterPro"/>
</dbReference>
<keyword evidence="1" id="KW-0805">Transcription regulation</keyword>
<dbReference type="InterPro" id="IPR001347">
    <property type="entry name" value="SIS_dom"/>
</dbReference>
<reference evidence="7" key="1">
    <citation type="submission" date="2017-05" db="EMBL/GenBank/DDBJ databases">
        <authorList>
            <person name="Macchi M."/>
            <person name="Festa S."/>
            <person name="Coppotelli B.M."/>
            <person name="Morelli I.S."/>
        </authorList>
    </citation>
    <scope>NUCLEOTIDE SEQUENCE [LARGE SCALE GENOMIC DNA]</scope>
    <source>
        <strain evidence="7">I</strain>
    </source>
</reference>
<evidence type="ECO:0000256" key="1">
    <source>
        <dbReference type="ARBA" id="ARBA00023015"/>
    </source>
</evidence>
<dbReference type="Gene3D" id="1.10.10.10">
    <property type="entry name" value="Winged helix-like DNA-binding domain superfamily/Winged helix DNA-binding domain"/>
    <property type="match status" value="1"/>
</dbReference>
<gene>
    <name evidence="6" type="ORF">BWR60_31570</name>
</gene>
<dbReference type="AlphaFoldDB" id="A0A211Z6R2"/>
<dbReference type="Pfam" id="PF01418">
    <property type="entry name" value="HTH_6"/>
    <property type="match status" value="1"/>
</dbReference>
<dbReference type="EMBL" id="NHON01000109">
    <property type="protein sequence ID" value="OWJ60834.1"/>
    <property type="molecule type" value="Genomic_DNA"/>
</dbReference>
<dbReference type="SUPFAM" id="SSF53697">
    <property type="entry name" value="SIS domain"/>
    <property type="match status" value="1"/>
</dbReference>
<dbReference type="PANTHER" id="PTHR30514">
    <property type="entry name" value="GLUCOKINASE"/>
    <property type="match status" value="1"/>
</dbReference>
<dbReference type="GO" id="GO:0003700">
    <property type="term" value="F:DNA-binding transcription factor activity"/>
    <property type="evidence" value="ECO:0007669"/>
    <property type="project" value="InterPro"/>
</dbReference>
<evidence type="ECO:0000313" key="6">
    <source>
        <dbReference type="EMBL" id="OWJ60834.1"/>
    </source>
</evidence>
<dbReference type="CDD" id="cd05013">
    <property type="entry name" value="SIS_RpiR"/>
    <property type="match status" value="1"/>
</dbReference>
<dbReference type="PROSITE" id="PS51464">
    <property type="entry name" value="SIS"/>
    <property type="match status" value="1"/>
</dbReference>
<evidence type="ECO:0000256" key="3">
    <source>
        <dbReference type="ARBA" id="ARBA00023163"/>
    </source>
</evidence>
<dbReference type="Proteomes" id="UP000196655">
    <property type="component" value="Unassembled WGS sequence"/>
</dbReference>
<comment type="caution">
    <text evidence="6">The sequence shown here is derived from an EMBL/GenBank/DDBJ whole genome shotgun (WGS) entry which is preliminary data.</text>
</comment>
<sequence>MSDLAPLPVDQRVEAALGRLSPAEQRVARFVVAQKETTLLSSAAEIAARAGTSDATVVRTARSLGFEGLQQLREALLADLTGTTTPGSRMRRTLDAVGEDAAGALQHVLSIHREATEALARPDFQQPFAHAVEILAAARCRHVFGIGPSGSLAEYAALQFGRIGLPSEALAATGIGLADRLLRVAEGDALVVIAYAPLYREVAVTLDVAERHRVPVLLVSDSLGPFVRDRVAETLPVPRGRADHLAMHAGTMLLIEALVVALAARDRERALAGLETLGALRGEIDKLWLRRGPKRTP</sequence>
<dbReference type="PANTHER" id="PTHR30514:SF18">
    <property type="entry name" value="RPIR-FAMILY TRANSCRIPTIONAL REGULATOR"/>
    <property type="match status" value="1"/>
</dbReference>
<evidence type="ECO:0000313" key="7">
    <source>
        <dbReference type="Proteomes" id="UP000196655"/>
    </source>
</evidence>
<evidence type="ECO:0000256" key="2">
    <source>
        <dbReference type="ARBA" id="ARBA00023125"/>
    </source>
</evidence>
<dbReference type="PROSITE" id="PS51071">
    <property type="entry name" value="HTH_RPIR"/>
    <property type="match status" value="1"/>
</dbReference>
<organism evidence="6 7">
    <name type="scientific">Inquilinus limosus</name>
    <dbReference type="NCBI Taxonomy" id="171674"/>
    <lineage>
        <taxon>Bacteria</taxon>
        <taxon>Pseudomonadati</taxon>
        <taxon>Pseudomonadota</taxon>
        <taxon>Alphaproteobacteria</taxon>
        <taxon>Rhodospirillales</taxon>
        <taxon>Rhodospirillaceae</taxon>
        <taxon>Inquilinus</taxon>
    </lineage>
</organism>
<dbReference type="RefSeq" id="WP_088156537.1">
    <property type="nucleotide sequence ID" value="NZ_NHON01000109.1"/>
</dbReference>
<evidence type="ECO:0000259" key="5">
    <source>
        <dbReference type="PROSITE" id="PS51464"/>
    </source>
</evidence>
<protein>
    <submittedName>
        <fullName evidence="6">Transcriptional regulator</fullName>
    </submittedName>
</protein>
<dbReference type="InterPro" id="IPR000281">
    <property type="entry name" value="HTH_RpiR"/>
</dbReference>
<dbReference type="InterPro" id="IPR036388">
    <property type="entry name" value="WH-like_DNA-bd_sf"/>
</dbReference>
<dbReference type="Gene3D" id="3.40.50.10490">
    <property type="entry name" value="Glucose-6-phosphate isomerase like protein, domain 1"/>
    <property type="match status" value="1"/>
</dbReference>
<dbReference type="GO" id="GO:0097367">
    <property type="term" value="F:carbohydrate derivative binding"/>
    <property type="evidence" value="ECO:0007669"/>
    <property type="project" value="InterPro"/>
</dbReference>
<keyword evidence="3" id="KW-0804">Transcription</keyword>
<evidence type="ECO:0000259" key="4">
    <source>
        <dbReference type="PROSITE" id="PS51071"/>
    </source>
</evidence>
<feature type="domain" description="HTH rpiR-type" evidence="4">
    <location>
        <begin position="7"/>
        <end position="83"/>
    </location>
</feature>
<dbReference type="SUPFAM" id="SSF46689">
    <property type="entry name" value="Homeodomain-like"/>
    <property type="match status" value="1"/>
</dbReference>
<name>A0A211Z6R2_9PROT</name>
<keyword evidence="7" id="KW-1185">Reference proteome</keyword>
<dbReference type="InterPro" id="IPR046348">
    <property type="entry name" value="SIS_dom_sf"/>
</dbReference>
<feature type="domain" description="SIS" evidence="5">
    <location>
        <begin position="131"/>
        <end position="268"/>
    </location>
</feature>
<dbReference type="OrthoDB" id="8683433at2"/>
<dbReference type="InterPro" id="IPR009057">
    <property type="entry name" value="Homeodomain-like_sf"/>
</dbReference>
<proteinExistence type="predicted"/>
<dbReference type="InterPro" id="IPR035472">
    <property type="entry name" value="RpiR-like_SIS"/>
</dbReference>
<accession>A0A211Z6R2</accession>
<keyword evidence="2" id="KW-0238">DNA-binding</keyword>